<proteinExistence type="predicted"/>
<keyword evidence="3" id="KW-1185">Reference proteome</keyword>
<evidence type="ECO:0000256" key="1">
    <source>
        <dbReference type="SAM" id="SignalP"/>
    </source>
</evidence>
<dbReference type="Proteomes" id="UP000003856">
    <property type="component" value="Unassembled WGS sequence"/>
</dbReference>
<sequence length="149" mass="16364">MRKLPLLLLFMAAPAMADALTAGCLRGHGSDFNAEVCAIASPVTKNEVQAASKQWHERNGARLKELQAACEARLQRVYGGDQERIRADREKAQALLETFKQEALTNPSTGPDCPAYAGDFAAGGPRIDIEAQMIRKVRDSPGEPMRWRQ</sequence>
<feature type="signal peptide" evidence="1">
    <location>
        <begin position="1"/>
        <end position="17"/>
    </location>
</feature>
<evidence type="ECO:0008006" key="4">
    <source>
        <dbReference type="Google" id="ProtNLM"/>
    </source>
</evidence>
<comment type="caution">
    <text evidence="2">The sequence shown here is derived from an EMBL/GenBank/DDBJ whole genome shotgun (WGS) entry which is preliminary data.</text>
</comment>
<dbReference type="PATRIC" id="fig|573060.9.peg.3455"/>
<dbReference type="EMBL" id="ACQT01000042">
    <property type="protein sequence ID" value="EER60736.1"/>
    <property type="molecule type" value="Genomic_DNA"/>
</dbReference>
<evidence type="ECO:0000313" key="2">
    <source>
        <dbReference type="EMBL" id="EER60736.1"/>
    </source>
</evidence>
<dbReference type="AlphaFoldDB" id="C5T484"/>
<accession>C5T484</accession>
<protein>
    <recommendedName>
        <fullName evidence="4">Lysozyme inhibitor LprI N-terminal domain-containing protein</fullName>
    </recommendedName>
</protein>
<name>C5T484_ACIDE</name>
<organism evidence="2 3">
    <name type="scientific">Acidovorax delafieldii 2AN</name>
    <dbReference type="NCBI Taxonomy" id="573060"/>
    <lineage>
        <taxon>Bacteria</taxon>
        <taxon>Pseudomonadati</taxon>
        <taxon>Pseudomonadota</taxon>
        <taxon>Betaproteobacteria</taxon>
        <taxon>Burkholderiales</taxon>
        <taxon>Comamonadaceae</taxon>
        <taxon>Acidovorax</taxon>
    </lineage>
</organism>
<dbReference type="RefSeq" id="WP_005795503.1">
    <property type="nucleotide sequence ID" value="NZ_ACQT01000042.1"/>
</dbReference>
<feature type="chain" id="PRO_5002956991" description="Lysozyme inhibitor LprI N-terminal domain-containing protein" evidence="1">
    <location>
        <begin position="18"/>
        <end position="149"/>
    </location>
</feature>
<evidence type="ECO:0000313" key="3">
    <source>
        <dbReference type="Proteomes" id="UP000003856"/>
    </source>
</evidence>
<reference evidence="2 3" key="1">
    <citation type="submission" date="2009-05" db="EMBL/GenBank/DDBJ databases">
        <title>The draft genome of Acidovorax delafieldii 2AN.</title>
        <authorList>
            <consortium name="US DOE Joint Genome Institute (JGI-PGF)"/>
            <person name="Lucas S."/>
            <person name="Copeland A."/>
            <person name="Lapidus A."/>
            <person name="Glavina del Rio T."/>
            <person name="Tice H."/>
            <person name="Bruce D."/>
            <person name="Goodwin L."/>
            <person name="Pitluck S."/>
            <person name="Larimer F."/>
            <person name="Land M.L."/>
            <person name="Hauser L."/>
            <person name="Shelobolina E.S."/>
            <person name="Picardal F."/>
            <person name="Roden E."/>
            <person name="Emerson D."/>
        </authorList>
    </citation>
    <scope>NUCLEOTIDE SEQUENCE [LARGE SCALE GENOMIC DNA]</scope>
    <source>
        <strain evidence="2 3">2AN</strain>
    </source>
</reference>
<gene>
    <name evidence="2" type="ORF">AcdelDRAFT_1714</name>
</gene>
<keyword evidence="1" id="KW-0732">Signal</keyword>